<dbReference type="RefSeq" id="WP_163248291.1">
    <property type="nucleotide sequence ID" value="NZ_SXDP01000001.1"/>
</dbReference>
<keyword evidence="2" id="KW-1185">Reference proteome</keyword>
<dbReference type="EMBL" id="SXDP01000001">
    <property type="protein sequence ID" value="NEZ45934.1"/>
    <property type="molecule type" value="Genomic_DNA"/>
</dbReference>
<name>A0A6M0R6Y6_9CLOT</name>
<dbReference type="Proteomes" id="UP000473885">
    <property type="component" value="Unassembled WGS sequence"/>
</dbReference>
<evidence type="ECO:0000313" key="2">
    <source>
        <dbReference type="Proteomes" id="UP000473885"/>
    </source>
</evidence>
<gene>
    <name evidence="1" type="ORF">FDF74_01760</name>
</gene>
<protein>
    <submittedName>
        <fullName evidence="1">Uncharacterized protein</fullName>
    </submittedName>
</protein>
<sequence length="107" mass="12817">MDREEIINYLNDNGIEHIDSIQYDEEVVCLKLYYYFNEEGEDKPYSIDKARESMEEIIQDIKEEFNLEAQYMCYDDKICEEGFVEFIIAFYEKGIILDLDHIISSVM</sequence>
<evidence type="ECO:0000313" key="1">
    <source>
        <dbReference type="EMBL" id="NEZ45934.1"/>
    </source>
</evidence>
<accession>A0A6M0R6Y6</accession>
<reference evidence="1 2" key="1">
    <citation type="submission" date="2019-04" db="EMBL/GenBank/DDBJ databases">
        <title>Genome sequencing of Clostridium botulinum Groups I-IV and Clostridium butyricum.</title>
        <authorList>
            <person name="Brunt J."/>
            <person name="Van Vliet A.H.M."/>
            <person name="Stringer S.C."/>
            <person name="Carter A.T."/>
            <person name="Peck M.W."/>
        </authorList>
    </citation>
    <scope>NUCLEOTIDE SEQUENCE [LARGE SCALE GENOMIC DNA]</scope>
    <source>
        <strain evidence="1 2">IFR 18/094</strain>
    </source>
</reference>
<organism evidence="1 2">
    <name type="scientific">Clostridium niameyense</name>
    <dbReference type="NCBI Taxonomy" id="1622073"/>
    <lineage>
        <taxon>Bacteria</taxon>
        <taxon>Bacillati</taxon>
        <taxon>Bacillota</taxon>
        <taxon>Clostridia</taxon>
        <taxon>Eubacteriales</taxon>
        <taxon>Clostridiaceae</taxon>
        <taxon>Clostridium</taxon>
    </lineage>
</organism>
<proteinExistence type="predicted"/>
<dbReference type="AlphaFoldDB" id="A0A6M0R6Y6"/>
<comment type="caution">
    <text evidence="1">The sequence shown here is derived from an EMBL/GenBank/DDBJ whole genome shotgun (WGS) entry which is preliminary data.</text>
</comment>